<keyword evidence="1" id="KW-1133">Transmembrane helix</keyword>
<dbReference type="Pfam" id="PF00211">
    <property type="entry name" value="Guanylate_cyc"/>
    <property type="match status" value="1"/>
</dbReference>
<protein>
    <recommendedName>
        <fullName evidence="2">Guanylate cyclase domain-containing protein</fullName>
    </recommendedName>
</protein>
<dbReference type="Gene3D" id="3.30.70.1230">
    <property type="entry name" value="Nucleotide cyclase"/>
    <property type="match status" value="1"/>
</dbReference>
<dbReference type="InterPro" id="IPR050697">
    <property type="entry name" value="Adenylyl/Guanylyl_Cyclase_3/4"/>
</dbReference>
<dbReference type="SMART" id="SM00044">
    <property type="entry name" value="CYCc"/>
    <property type="match status" value="1"/>
</dbReference>
<dbReference type="InterPro" id="IPR001054">
    <property type="entry name" value="A/G_cyclase"/>
</dbReference>
<keyword evidence="1" id="KW-0812">Transmembrane</keyword>
<dbReference type="OrthoDB" id="9806704at2"/>
<dbReference type="eggNOG" id="COG2114">
    <property type="taxonomic scope" value="Bacteria"/>
</dbReference>
<keyword evidence="1" id="KW-0472">Membrane</keyword>
<evidence type="ECO:0000256" key="1">
    <source>
        <dbReference type="SAM" id="Phobius"/>
    </source>
</evidence>
<dbReference type="PANTHER" id="PTHR43081">
    <property type="entry name" value="ADENYLATE CYCLASE, TERMINAL-DIFFERENTIATION SPECIFIC-RELATED"/>
    <property type="match status" value="1"/>
</dbReference>
<dbReference type="GO" id="GO:0009190">
    <property type="term" value="P:cyclic nucleotide biosynthetic process"/>
    <property type="evidence" value="ECO:0007669"/>
    <property type="project" value="InterPro"/>
</dbReference>
<evidence type="ECO:0000259" key="2">
    <source>
        <dbReference type="PROSITE" id="PS50125"/>
    </source>
</evidence>
<dbReference type="PANTHER" id="PTHR43081:SF1">
    <property type="entry name" value="ADENYLATE CYCLASE, TERMINAL-DIFFERENTIATION SPECIFIC"/>
    <property type="match status" value="1"/>
</dbReference>
<dbReference type="STRING" id="1348114.OM33_16920"/>
<dbReference type="HOGENOM" id="CLU_1049169_0_0_6"/>
<dbReference type="Proteomes" id="UP000030341">
    <property type="component" value="Chromosome 2"/>
</dbReference>
<name>A0A0A7EL46_9GAMM</name>
<dbReference type="SUPFAM" id="SSF55073">
    <property type="entry name" value="Nucleotide cyclase"/>
    <property type="match status" value="1"/>
</dbReference>
<dbReference type="InterPro" id="IPR029787">
    <property type="entry name" value="Nucleotide_cyclase"/>
</dbReference>
<evidence type="ECO:0000313" key="4">
    <source>
        <dbReference type="Proteomes" id="UP000030341"/>
    </source>
</evidence>
<reference evidence="3 4" key="1">
    <citation type="submission" date="2014-11" db="EMBL/GenBank/DDBJ databases">
        <title>Complete Genome Sequence of Pseudoalteromonas sp. Strain OCN003 Isolated from Kaneohe Bay, Oahu, Hawaii.</title>
        <authorList>
            <person name="Beurmann S."/>
            <person name="Videau P."/>
            <person name="Ushijima B."/>
            <person name="Smith A.M."/>
            <person name="Aeby G.S."/>
            <person name="Callahan S.M."/>
            <person name="Belcaid M."/>
        </authorList>
    </citation>
    <scope>NUCLEOTIDE SEQUENCE [LARGE SCALE GENOMIC DNA]</scope>
    <source>
        <strain evidence="3 4">OCN003</strain>
    </source>
</reference>
<dbReference type="AlphaFoldDB" id="A0A0A7EL46"/>
<dbReference type="PROSITE" id="PS50125">
    <property type="entry name" value="GUANYLATE_CYCLASE_2"/>
    <property type="match status" value="1"/>
</dbReference>
<sequence length="265" mass="29983">MASAEQPGQISAQALLAERKRLEEEFEARYTKRITVMFTDLVGSTSITETHGDILAREMIKHHDDIIRERIEANQGVLVKTLGDGTMSYFSNTLCAIDAAVSIQNALVEFNKQKKLAMPIQVRIGINFGEGIVEEDDIYGDVVNVAARIESQAQAEEIYISESAYQELSEKGKYYARVIKSTYLKGKAKPVQVIKVFYKQEEIEIDRKRTILSDVKDKLSLKGVFRVFVFFAVLIGLVYAYMTFSNLLEQEPNVSETRSKKTTME</sequence>
<gene>
    <name evidence="3" type="ORF">OM33_16920</name>
</gene>
<dbReference type="RefSeq" id="WP_040135313.1">
    <property type="nucleotide sequence ID" value="NZ_CP009889.1"/>
</dbReference>
<dbReference type="GO" id="GO:0035556">
    <property type="term" value="P:intracellular signal transduction"/>
    <property type="evidence" value="ECO:0007669"/>
    <property type="project" value="InterPro"/>
</dbReference>
<evidence type="ECO:0000313" key="3">
    <source>
        <dbReference type="EMBL" id="AIY66796.1"/>
    </source>
</evidence>
<feature type="domain" description="Guanylate cyclase" evidence="2">
    <location>
        <begin position="35"/>
        <end position="150"/>
    </location>
</feature>
<keyword evidence="4" id="KW-1185">Reference proteome</keyword>
<dbReference type="KEGG" id="pseo:OM33_16920"/>
<dbReference type="CDD" id="cd07302">
    <property type="entry name" value="CHD"/>
    <property type="match status" value="1"/>
</dbReference>
<accession>A0A0A7EL46</accession>
<organism evidence="3 4">
    <name type="scientific">Pseudoalteromonas piratica</name>
    <dbReference type="NCBI Taxonomy" id="1348114"/>
    <lineage>
        <taxon>Bacteria</taxon>
        <taxon>Pseudomonadati</taxon>
        <taxon>Pseudomonadota</taxon>
        <taxon>Gammaproteobacteria</taxon>
        <taxon>Alteromonadales</taxon>
        <taxon>Pseudoalteromonadaceae</taxon>
        <taxon>Pseudoalteromonas</taxon>
    </lineage>
</organism>
<dbReference type="EMBL" id="CP009889">
    <property type="protein sequence ID" value="AIY66796.1"/>
    <property type="molecule type" value="Genomic_DNA"/>
</dbReference>
<feature type="transmembrane region" description="Helical" evidence="1">
    <location>
        <begin position="223"/>
        <end position="242"/>
    </location>
</feature>
<dbReference type="GO" id="GO:0004016">
    <property type="term" value="F:adenylate cyclase activity"/>
    <property type="evidence" value="ECO:0007669"/>
    <property type="project" value="UniProtKB-ARBA"/>
</dbReference>
<proteinExistence type="predicted"/>